<dbReference type="RefSeq" id="WP_046292693.1">
    <property type="nucleotide sequence ID" value="NZ_CP011253.3"/>
</dbReference>
<dbReference type="SUPFAM" id="SSF54593">
    <property type="entry name" value="Glyoxalase/Bleomycin resistance protein/Dihydroxybiphenyl dioxygenase"/>
    <property type="match status" value="1"/>
</dbReference>
<evidence type="ECO:0000259" key="1">
    <source>
        <dbReference type="Pfam" id="PF06983"/>
    </source>
</evidence>
<dbReference type="PATRIC" id="fig|573737.6.peg.200"/>
<dbReference type="OrthoDB" id="9795306at2"/>
<dbReference type="PANTHER" id="PTHR33990:SF1">
    <property type="entry name" value="PROTEIN YJDN"/>
    <property type="match status" value="1"/>
</dbReference>
<dbReference type="Pfam" id="PF06983">
    <property type="entry name" value="3-dmu-9_3-mt"/>
    <property type="match status" value="1"/>
</dbReference>
<gene>
    <name evidence="2" type="ORF">MB84_22160</name>
</gene>
<dbReference type="CDD" id="cd06588">
    <property type="entry name" value="PhnB_like"/>
    <property type="match status" value="1"/>
</dbReference>
<keyword evidence="3" id="KW-1185">Reference proteome</keyword>
<proteinExistence type="predicted"/>
<accession>A0A0E3YDH9</accession>
<dbReference type="InterPro" id="IPR029068">
    <property type="entry name" value="Glyas_Bleomycin-R_OHBP_Dase"/>
</dbReference>
<dbReference type="Proteomes" id="UP000035050">
    <property type="component" value="Chromosome"/>
</dbReference>
<dbReference type="PANTHER" id="PTHR33990">
    <property type="entry name" value="PROTEIN YJDN-RELATED"/>
    <property type="match status" value="1"/>
</dbReference>
<dbReference type="InterPro" id="IPR028973">
    <property type="entry name" value="PhnB-like"/>
</dbReference>
<dbReference type="Gene3D" id="3.10.180.10">
    <property type="entry name" value="2,3-Dihydroxybiphenyl 1,2-Dioxygenase, domain 1"/>
    <property type="match status" value="1"/>
</dbReference>
<name>A0A0E3YDH9_9BURK</name>
<protein>
    <recommendedName>
        <fullName evidence="1">PhnB-like domain-containing protein</fullName>
    </recommendedName>
</protein>
<dbReference type="KEGG" id="pox:MB84_22160"/>
<organism evidence="2 3">
    <name type="scientific">Pandoraea oxalativorans</name>
    <dbReference type="NCBI Taxonomy" id="573737"/>
    <lineage>
        <taxon>Bacteria</taxon>
        <taxon>Pseudomonadati</taxon>
        <taxon>Pseudomonadota</taxon>
        <taxon>Betaproteobacteria</taxon>
        <taxon>Burkholderiales</taxon>
        <taxon>Burkholderiaceae</taxon>
        <taxon>Pandoraea</taxon>
    </lineage>
</organism>
<dbReference type="AlphaFoldDB" id="A0A0E3YDH9"/>
<sequence>MQVHSYLFFEGRCEEAIDFYEKTLGARRGMLMRYGESPEQCPDGMLPPGSDNKIMHGEFFIGESMVMASDGMVSGKPKFDGFSLSVDFTEVGAAEKAFHALAEGGAVNMPLGETFFAKTFGMVKDRFGMNWMVIVPKEMPKG</sequence>
<evidence type="ECO:0000313" key="3">
    <source>
        <dbReference type="Proteomes" id="UP000035050"/>
    </source>
</evidence>
<feature type="domain" description="PhnB-like" evidence="1">
    <location>
        <begin position="3"/>
        <end position="134"/>
    </location>
</feature>
<dbReference type="HOGENOM" id="CLU_046006_17_1_4"/>
<reference evidence="2" key="1">
    <citation type="submission" date="2016-06" db="EMBL/GenBank/DDBJ databases">
        <title>Pandoraea oxalativorans DSM 23570 Genome Sequencing.</title>
        <authorList>
            <person name="Ee R."/>
            <person name="Lim Y.-L."/>
            <person name="Yong D."/>
            <person name="Yin W.-F."/>
            <person name="Chan K.-G."/>
        </authorList>
    </citation>
    <scope>NUCLEOTIDE SEQUENCE</scope>
    <source>
        <strain evidence="2">DSM 23570</strain>
    </source>
</reference>
<evidence type="ECO:0000313" key="2">
    <source>
        <dbReference type="EMBL" id="AKC71585.1"/>
    </source>
</evidence>
<dbReference type="EMBL" id="CP011253">
    <property type="protein sequence ID" value="AKC71585.1"/>
    <property type="molecule type" value="Genomic_DNA"/>
</dbReference>